<keyword evidence="1" id="KW-0472">Membrane</keyword>
<name>A0A9P5N487_9AGAM</name>
<dbReference type="AlphaFoldDB" id="A0A9P5N487"/>
<keyword evidence="1" id="KW-0812">Transmembrane</keyword>
<reference evidence="2" key="1">
    <citation type="submission" date="2019-10" db="EMBL/GenBank/DDBJ databases">
        <authorList>
            <consortium name="DOE Joint Genome Institute"/>
            <person name="Kuo A."/>
            <person name="Miyauchi S."/>
            <person name="Kiss E."/>
            <person name="Drula E."/>
            <person name="Kohler A."/>
            <person name="Sanchez-Garcia M."/>
            <person name="Andreopoulos B."/>
            <person name="Barry K.W."/>
            <person name="Bonito G."/>
            <person name="Buee M."/>
            <person name="Carver A."/>
            <person name="Chen C."/>
            <person name="Cichocki N."/>
            <person name="Clum A."/>
            <person name="Culley D."/>
            <person name="Crous P.W."/>
            <person name="Fauchery L."/>
            <person name="Girlanda M."/>
            <person name="Hayes R."/>
            <person name="Keri Z."/>
            <person name="LaButti K."/>
            <person name="Lipzen A."/>
            <person name="Lombard V."/>
            <person name="Magnuson J."/>
            <person name="Maillard F."/>
            <person name="Morin E."/>
            <person name="Murat C."/>
            <person name="Nolan M."/>
            <person name="Ohm R."/>
            <person name="Pangilinan J."/>
            <person name="Pereira M."/>
            <person name="Perotto S."/>
            <person name="Peter M."/>
            <person name="Riley R."/>
            <person name="Sitrit Y."/>
            <person name="Stielow B."/>
            <person name="Szollosi G."/>
            <person name="Zifcakova L."/>
            <person name="Stursova M."/>
            <person name="Spatafora J.W."/>
            <person name="Tedersoo L."/>
            <person name="Vaario L.-M."/>
            <person name="Yamada A."/>
            <person name="Yan M."/>
            <person name="Wang P."/>
            <person name="Xu J."/>
            <person name="Bruns T."/>
            <person name="Baldrian P."/>
            <person name="Vilgalys R."/>
            <person name="Henrissat B."/>
            <person name="Grigoriev I.V."/>
            <person name="Hibbett D."/>
            <person name="Nagy L.G."/>
            <person name="Martin F.M."/>
        </authorList>
    </citation>
    <scope>NUCLEOTIDE SEQUENCE</scope>
    <source>
        <strain evidence="2">Prilba</strain>
    </source>
</reference>
<dbReference type="EMBL" id="WHVB01000002">
    <property type="protein sequence ID" value="KAF8486038.1"/>
    <property type="molecule type" value="Genomic_DNA"/>
</dbReference>
<sequence>PTTLGKACSTTSNRLDPRTRRFTSDCDAQTFCSGIINGTCIPRQCRREEFPSGYRMNQTVPALCPTGLFCPGEGDACRPLVAVGQPCQFNRDDQCAPSNISGLADYNNFDGSICLHSICTYTNVTEKQPCVFELSTYSDIDVSGMGFLNTIVRDNCQTARLFCDTSTQVCERLRLVGQQCQYHRDCQSVHFYYYNCLQNVCASPPEEPFEVALWQYAVTTLAVVLAMAAICIMLVMMHRRHRLKHYQEIYEYCDEQI</sequence>
<feature type="transmembrane region" description="Helical" evidence="1">
    <location>
        <begin position="213"/>
        <end position="236"/>
    </location>
</feature>
<organism evidence="2 3">
    <name type="scientific">Russula ochroleuca</name>
    <dbReference type="NCBI Taxonomy" id="152965"/>
    <lineage>
        <taxon>Eukaryota</taxon>
        <taxon>Fungi</taxon>
        <taxon>Dikarya</taxon>
        <taxon>Basidiomycota</taxon>
        <taxon>Agaricomycotina</taxon>
        <taxon>Agaricomycetes</taxon>
        <taxon>Russulales</taxon>
        <taxon>Russulaceae</taxon>
        <taxon>Russula</taxon>
    </lineage>
</organism>
<protein>
    <submittedName>
        <fullName evidence="2">Uncharacterized protein</fullName>
    </submittedName>
</protein>
<keyword evidence="3" id="KW-1185">Reference proteome</keyword>
<gene>
    <name evidence="2" type="ORF">DFH94DRAFT_808509</name>
</gene>
<feature type="non-terminal residue" evidence="2">
    <location>
        <position position="1"/>
    </location>
</feature>
<accession>A0A9P5N487</accession>
<comment type="caution">
    <text evidence="2">The sequence shown here is derived from an EMBL/GenBank/DDBJ whole genome shotgun (WGS) entry which is preliminary data.</text>
</comment>
<reference evidence="2" key="2">
    <citation type="journal article" date="2020" name="Nat. Commun.">
        <title>Large-scale genome sequencing of mycorrhizal fungi provides insights into the early evolution of symbiotic traits.</title>
        <authorList>
            <person name="Miyauchi S."/>
            <person name="Kiss E."/>
            <person name="Kuo A."/>
            <person name="Drula E."/>
            <person name="Kohler A."/>
            <person name="Sanchez-Garcia M."/>
            <person name="Morin E."/>
            <person name="Andreopoulos B."/>
            <person name="Barry K.W."/>
            <person name="Bonito G."/>
            <person name="Buee M."/>
            <person name="Carver A."/>
            <person name="Chen C."/>
            <person name="Cichocki N."/>
            <person name="Clum A."/>
            <person name="Culley D."/>
            <person name="Crous P.W."/>
            <person name="Fauchery L."/>
            <person name="Girlanda M."/>
            <person name="Hayes R.D."/>
            <person name="Keri Z."/>
            <person name="LaButti K."/>
            <person name="Lipzen A."/>
            <person name="Lombard V."/>
            <person name="Magnuson J."/>
            <person name="Maillard F."/>
            <person name="Murat C."/>
            <person name="Nolan M."/>
            <person name="Ohm R.A."/>
            <person name="Pangilinan J."/>
            <person name="Pereira M.F."/>
            <person name="Perotto S."/>
            <person name="Peter M."/>
            <person name="Pfister S."/>
            <person name="Riley R."/>
            <person name="Sitrit Y."/>
            <person name="Stielow J.B."/>
            <person name="Szollosi G."/>
            <person name="Zifcakova L."/>
            <person name="Stursova M."/>
            <person name="Spatafora J.W."/>
            <person name="Tedersoo L."/>
            <person name="Vaario L.M."/>
            <person name="Yamada A."/>
            <person name="Yan M."/>
            <person name="Wang P."/>
            <person name="Xu J."/>
            <person name="Bruns T."/>
            <person name="Baldrian P."/>
            <person name="Vilgalys R."/>
            <person name="Dunand C."/>
            <person name="Henrissat B."/>
            <person name="Grigoriev I.V."/>
            <person name="Hibbett D."/>
            <person name="Nagy L.G."/>
            <person name="Martin F.M."/>
        </authorList>
    </citation>
    <scope>NUCLEOTIDE SEQUENCE</scope>
    <source>
        <strain evidence="2">Prilba</strain>
    </source>
</reference>
<keyword evidence="1" id="KW-1133">Transmembrane helix</keyword>
<dbReference type="Proteomes" id="UP000759537">
    <property type="component" value="Unassembled WGS sequence"/>
</dbReference>
<dbReference type="OrthoDB" id="195231at2759"/>
<proteinExistence type="predicted"/>
<evidence type="ECO:0000313" key="3">
    <source>
        <dbReference type="Proteomes" id="UP000759537"/>
    </source>
</evidence>
<evidence type="ECO:0000256" key="1">
    <source>
        <dbReference type="SAM" id="Phobius"/>
    </source>
</evidence>
<feature type="non-terminal residue" evidence="2">
    <location>
        <position position="257"/>
    </location>
</feature>
<evidence type="ECO:0000313" key="2">
    <source>
        <dbReference type="EMBL" id="KAF8486038.1"/>
    </source>
</evidence>